<dbReference type="InterPro" id="IPR043773">
    <property type="entry name" value="JetA"/>
</dbReference>
<proteinExistence type="predicted"/>
<keyword evidence="2" id="KW-1185">Reference proteome</keyword>
<sequence length="454" mass="52616">MTIFNQALTQAPVLDGQDDMDAEKPVTDLAQEMLRRMVKFGWIEEFQDPSSRRRAYRLTGMGRRFAAPFVHMKEEIITNTQHTRSTEAHLQNFIHGLHNNRIQVDDLMIATKLSQDIVTDFNDLIDELHQERRRLTSSINKEIQEARKAGEAFLDYMQRRLVPEFNTRFRTDSVELYRGRILELLDTLRELPNQQKAEIETRLRRFYPYLYKPPKRPSIFVWALERIERQLNSACDIKLPELREEADRFIRRAQILIKHLVTIAFGEQEQDSIFSIAARLRELHRDDIVTVLDQSTLEQKVVESGQNVHGLSLLSELEISLIDPGKVTPPQLRNRAAIDNRIETEVPMTPNQKRARYISHKLAEAFAVDEKLLSQVAIKALAGGDQVRASEIMIEDVESLLAVLHVPVLGSVGSSQKLFRVTRVGRRFENRFFTSDDYLLSYLGMLPTEEAYYD</sequence>
<reference evidence="1 2" key="1">
    <citation type="submission" date="2021-02" db="EMBL/GenBank/DDBJ databases">
        <title>Complete genome of Desulfoluna sp. strain ASN36.</title>
        <authorList>
            <person name="Takahashi A."/>
            <person name="Kojima H."/>
            <person name="Fukui M."/>
        </authorList>
    </citation>
    <scope>NUCLEOTIDE SEQUENCE [LARGE SCALE GENOMIC DNA]</scope>
    <source>
        <strain evidence="1 2">ASN36</strain>
    </source>
</reference>
<dbReference type="InterPro" id="IPR036390">
    <property type="entry name" value="WH_DNA-bd_sf"/>
</dbReference>
<evidence type="ECO:0000313" key="1">
    <source>
        <dbReference type="EMBL" id="BCS97428.1"/>
    </source>
</evidence>
<dbReference type="Pfam" id="PF18982">
    <property type="entry name" value="JetA"/>
    <property type="match status" value="1"/>
</dbReference>
<protein>
    <submittedName>
        <fullName evidence="1">Uncharacterized protein</fullName>
    </submittedName>
</protein>
<evidence type="ECO:0000313" key="2">
    <source>
        <dbReference type="Proteomes" id="UP001320148"/>
    </source>
</evidence>
<gene>
    <name evidence="1" type="ORF">DSLASN_30600</name>
</gene>
<organism evidence="1 2">
    <name type="scientific">Desulfoluna limicola</name>
    <dbReference type="NCBI Taxonomy" id="2810562"/>
    <lineage>
        <taxon>Bacteria</taxon>
        <taxon>Pseudomonadati</taxon>
        <taxon>Thermodesulfobacteriota</taxon>
        <taxon>Desulfobacteria</taxon>
        <taxon>Desulfobacterales</taxon>
        <taxon>Desulfolunaceae</taxon>
        <taxon>Desulfoluna</taxon>
    </lineage>
</organism>
<accession>A0ABN6F600</accession>
<name>A0ABN6F600_9BACT</name>
<dbReference type="SUPFAM" id="SSF46785">
    <property type="entry name" value="Winged helix' DNA-binding domain"/>
    <property type="match status" value="1"/>
</dbReference>
<dbReference type="Proteomes" id="UP001320148">
    <property type="component" value="Chromosome"/>
</dbReference>
<dbReference type="EMBL" id="AP024488">
    <property type="protein sequence ID" value="BCS97428.1"/>
    <property type="molecule type" value="Genomic_DNA"/>
</dbReference>